<evidence type="ECO:0000313" key="2">
    <source>
        <dbReference type="EMBL" id="KAG2298040.1"/>
    </source>
</evidence>
<feature type="region of interest" description="Disordered" evidence="1">
    <location>
        <begin position="40"/>
        <end position="71"/>
    </location>
</feature>
<comment type="caution">
    <text evidence="2">The sequence shown here is derived from an EMBL/GenBank/DDBJ whole genome shotgun (WGS) entry which is preliminary data.</text>
</comment>
<evidence type="ECO:0000313" key="3">
    <source>
        <dbReference type="Proteomes" id="UP000886595"/>
    </source>
</evidence>
<keyword evidence="3" id="KW-1185">Reference proteome</keyword>
<proteinExistence type="predicted"/>
<name>A0A8X7S120_BRACI</name>
<dbReference type="Proteomes" id="UP000886595">
    <property type="component" value="Unassembled WGS sequence"/>
</dbReference>
<protein>
    <submittedName>
        <fullName evidence="2">Uncharacterized protein</fullName>
    </submittedName>
</protein>
<organism evidence="2 3">
    <name type="scientific">Brassica carinata</name>
    <name type="common">Ethiopian mustard</name>
    <name type="synonym">Abyssinian cabbage</name>
    <dbReference type="NCBI Taxonomy" id="52824"/>
    <lineage>
        <taxon>Eukaryota</taxon>
        <taxon>Viridiplantae</taxon>
        <taxon>Streptophyta</taxon>
        <taxon>Embryophyta</taxon>
        <taxon>Tracheophyta</taxon>
        <taxon>Spermatophyta</taxon>
        <taxon>Magnoliopsida</taxon>
        <taxon>eudicotyledons</taxon>
        <taxon>Gunneridae</taxon>
        <taxon>Pentapetalae</taxon>
        <taxon>rosids</taxon>
        <taxon>malvids</taxon>
        <taxon>Brassicales</taxon>
        <taxon>Brassicaceae</taxon>
        <taxon>Brassiceae</taxon>
        <taxon>Brassica</taxon>
    </lineage>
</organism>
<accession>A0A8X7S120</accession>
<evidence type="ECO:0000256" key="1">
    <source>
        <dbReference type="SAM" id="MobiDB-lite"/>
    </source>
</evidence>
<sequence length="71" mass="7655">MIDDVLSPVNLVQIGSRLQPNSSGTETVKLARSLIFPGHAGETLAPTSLGRWNRMGSERHKGQDSEPSRGI</sequence>
<dbReference type="AlphaFoldDB" id="A0A8X7S120"/>
<feature type="compositionally biased region" description="Basic and acidic residues" evidence="1">
    <location>
        <begin position="56"/>
        <end position="71"/>
    </location>
</feature>
<dbReference type="EMBL" id="JAAMPC010000008">
    <property type="protein sequence ID" value="KAG2298040.1"/>
    <property type="molecule type" value="Genomic_DNA"/>
</dbReference>
<reference evidence="2 3" key="1">
    <citation type="submission" date="2020-02" db="EMBL/GenBank/DDBJ databases">
        <authorList>
            <person name="Ma Q."/>
            <person name="Huang Y."/>
            <person name="Song X."/>
            <person name="Pei D."/>
        </authorList>
    </citation>
    <scope>NUCLEOTIDE SEQUENCE [LARGE SCALE GENOMIC DNA]</scope>
    <source>
        <strain evidence="2">Sxm20200214</strain>
        <tissue evidence="2">Leaf</tissue>
    </source>
</reference>
<gene>
    <name evidence="2" type="ORF">Bca52824_034512</name>
</gene>